<feature type="transmembrane region" description="Helical" evidence="1">
    <location>
        <begin position="15"/>
        <end position="33"/>
    </location>
</feature>
<gene>
    <name evidence="2" type="ORF">DW712_06615</name>
</gene>
<evidence type="ECO:0000313" key="2">
    <source>
        <dbReference type="EMBL" id="RHE93731.1"/>
    </source>
</evidence>
<keyword evidence="1" id="KW-1133">Transmembrane helix</keyword>
<sequence>MSGYIYHKTDLKSTYTHIIGSALFIVPAIVAIYTSLSMDCKDSIVWFYYVIAICGTVATIQLSKWLSQTKIASLLGYFGDKTLYILTFHFLPFKLVSYVNIEYSHLPLNSLAQFPVLKTTNSWMWIVYTLVDIFLSLGIWELVNRIPKFLMALAHIAMIKSDK</sequence>
<dbReference type="EMBL" id="QSKV01000003">
    <property type="protein sequence ID" value="RHE93731.1"/>
    <property type="molecule type" value="Genomic_DNA"/>
</dbReference>
<reference evidence="2 3" key="1">
    <citation type="submission" date="2018-08" db="EMBL/GenBank/DDBJ databases">
        <title>A genome reference for cultivated species of the human gut microbiota.</title>
        <authorList>
            <person name="Zou Y."/>
            <person name="Xue W."/>
            <person name="Luo G."/>
        </authorList>
    </citation>
    <scope>NUCLEOTIDE SEQUENCE [LARGE SCALE GENOMIC DNA]</scope>
    <source>
        <strain evidence="2 3">AM27-17</strain>
    </source>
</reference>
<name>A0A414LGF2_9BACE</name>
<dbReference type="Proteomes" id="UP000285650">
    <property type="component" value="Unassembled WGS sequence"/>
</dbReference>
<keyword evidence="1" id="KW-0812">Transmembrane</keyword>
<protein>
    <recommendedName>
        <fullName evidence="4">Acyltransferase 3 domain-containing protein</fullName>
    </recommendedName>
</protein>
<organism evidence="2 3">
    <name type="scientific">Bacteroides intestinalis</name>
    <dbReference type="NCBI Taxonomy" id="329854"/>
    <lineage>
        <taxon>Bacteria</taxon>
        <taxon>Pseudomonadati</taxon>
        <taxon>Bacteroidota</taxon>
        <taxon>Bacteroidia</taxon>
        <taxon>Bacteroidales</taxon>
        <taxon>Bacteroidaceae</taxon>
        <taxon>Bacteroides</taxon>
    </lineage>
</organism>
<comment type="caution">
    <text evidence="2">The sequence shown here is derived from an EMBL/GenBank/DDBJ whole genome shotgun (WGS) entry which is preliminary data.</text>
</comment>
<proteinExistence type="predicted"/>
<feature type="transmembrane region" description="Helical" evidence="1">
    <location>
        <begin position="123"/>
        <end position="143"/>
    </location>
</feature>
<evidence type="ECO:0000256" key="1">
    <source>
        <dbReference type="SAM" id="Phobius"/>
    </source>
</evidence>
<evidence type="ECO:0000313" key="3">
    <source>
        <dbReference type="Proteomes" id="UP000285650"/>
    </source>
</evidence>
<dbReference type="AlphaFoldDB" id="A0A414LGF2"/>
<accession>A0A414LGF2</accession>
<keyword evidence="1" id="KW-0472">Membrane</keyword>
<feature type="transmembrane region" description="Helical" evidence="1">
    <location>
        <begin position="45"/>
        <end position="62"/>
    </location>
</feature>
<dbReference type="RefSeq" id="WP_118221338.1">
    <property type="nucleotide sequence ID" value="NZ_JADNIJ010000011.1"/>
</dbReference>
<evidence type="ECO:0008006" key="4">
    <source>
        <dbReference type="Google" id="ProtNLM"/>
    </source>
</evidence>